<reference evidence="4" key="1">
    <citation type="submission" date="2017-08" db="EMBL/GenBank/DDBJ databases">
        <authorList>
            <person name="de Groot N.N."/>
        </authorList>
    </citation>
    <scope>NUCLEOTIDE SEQUENCE [LARGE SCALE GENOMIC DNA]</scope>
    <source>
        <strain evidence="4">06D021</strain>
    </source>
</reference>
<proteinExistence type="predicted"/>
<dbReference type="RefSeq" id="WP_024360561.1">
    <property type="nucleotide sequence ID" value="NZ_CABGKV010000005.1"/>
</dbReference>
<dbReference type="EMBL" id="CP055315">
    <property type="protein sequence ID" value="QLO50053.1"/>
    <property type="molecule type" value="Genomic_DNA"/>
</dbReference>
<evidence type="ECO:0000313" key="6">
    <source>
        <dbReference type="Proteomes" id="UP000510937"/>
    </source>
</evidence>
<dbReference type="EMBL" id="FZTC01000003">
    <property type="protein sequence ID" value="SNU32566.1"/>
    <property type="molecule type" value="Genomic_DNA"/>
</dbReference>
<feature type="transmembrane region" description="Helical" evidence="1">
    <location>
        <begin position="101"/>
        <end position="127"/>
    </location>
</feature>
<organism evidence="4 5">
    <name type="scientific">Klebsiella grimontii</name>
    <dbReference type="NCBI Taxonomy" id="2058152"/>
    <lineage>
        <taxon>Bacteria</taxon>
        <taxon>Pseudomonadati</taxon>
        <taxon>Pseudomonadota</taxon>
        <taxon>Gammaproteobacteria</taxon>
        <taxon>Enterobacterales</taxon>
        <taxon>Enterobacteriaceae</taxon>
        <taxon>Klebsiella/Raoultella group</taxon>
        <taxon>Klebsiella</taxon>
    </lineage>
</organism>
<accession>A0A285AV83</accession>
<feature type="domain" description="DUF6708" evidence="2">
    <location>
        <begin position="112"/>
        <end position="247"/>
    </location>
</feature>
<gene>
    <name evidence="3" type="ORF">HV234_00185</name>
    <name evidence="4" type="ORF">KOSB73_110011</name>
</gene>
<dbReference type="GeneID" id="97392789"/>
<reference evidence="3" key="4">
    <citation type="journal article" date="2021" name="Microb. Genom.">
        <title>A genomic epidemiological study shows that prevalence of antimicrobial resistance in Enterobacterales is associated with the livestock host, as well as antimicrobial usage.</title>
        <authorList>
            <person name="AbuOun M."/>
            <person name="Jones H."/>
            <person name="Stubberfield E."/>
            <person name="Gilson D."/>
            <person name="Shaw L.P."/>
            <person name="Hubbard A.T.M."/>
            <person name="Chau K.K."/>
            <person name="Sebra R."/>
            <person name="Peto T.E.A."/>
            <person name="Crook D.W."/>
            <person name="Read D.S."/>
            <person name="Gweon H.S."/>
            <person name="Walker A.S."/>
            <person name="Stoesser N."/>
            <person name="Smith R.P."/>
            <person name="Anjum M.F."/>
            <person name="On Behalf Of The Rehab Consortium."/>
        </authorList>
    </citation>
    <scope>NUCLEOTIDE SEQUENCE</scope>
    <source>
        <strain evidence="3">RHBSTW-00555</strain>
    </source>
</reference>
<evidence type="ECO:0000259" key="2">
    <source>
        <dbReference type="Pfam" id="PF20455"/>
    </source>
</evidence>
<dbReference type="Proteomes" id="UP000220639">
    <property type="component" value="Unassembled WGS sequence"/>
</dbReference>
<dbReference type="AlphaFoldDB" id="A0A285AV83"/>
<dbReference type="InterPro" id="IPR046554">
    <property type="entry name" value="DUF6708"/>
</dbReference>
<feature type="transmembrane region" description="Helical" evidence="1">
    <location>
        <begin position="59"/>
        <end position="81"/>
    </location>
</feature>
<sequence length="290" mass="34378">MHQRPHLAKQTIDARLLNQLNTKTQSKTEKLSHSEKLAYINDDYCEITRNYTSFYGMNILGIVLFLPVVILCFVGILFSLYDITFNFERHVESWNSRSGDYLLLCFGFFISFFMTFIFAAIVNYFIFAPQHYPVRFNRKTGKVYVYDYVMYSITYKLTYTFWWHHPFYKRTKPECKEYDWSQIQAISIYSRNKHSSYSTIRCVVYDSSISTTMIDSFNLISTDAGTDALFMPNYKLWLWISNYMKFNDELLDMSVNTKPGIYGREVKWPDDMDKKSKASSLNEYSKICSE</sequence>
<evidence type="ECO:0000313" key="3">
    <source>
        <dbReference type="EMBL" id="QLO50053.1"/>
    </source>
</evidence>
<evidence type="ECO:0000313" key="4">
    <source>
        <dbReference type="EMBL" id="SNU32566.1"/>
    </source>
</evidence>
<evidence type="ECO:0000256" key="1">
    <source>
        <dbReference type="SAM" id="Phobius"/>
    </source>
</evidence>
<keyword evidence="1" id="KW-0472">Membrane</keyword>
<reference evidence="5" key="2">
    <citation type="submission" date="2017-08" db="EMBL/GenBank/DDBJ databases">
        <authorList>
            <person name="Brisse S."/>
        </authorList>
    </citation>
    <scope>NUCLEOTIDE SEQUENCE [LARGE SCALE GENOMIC DNA]</scope>
    <source>
        <strain evidence="5">06D021</strain>
    </source>
</reference>
<dbReference type="Proteomes" id="UP000510937">
    <property type="component" value="Chromosome"/>
</dbReference>
<evidence type="ECO:0000313" key="5">
    <source>
        <dbReference type="Proteomes" id="UP000220639"/>
    </source>
</evidence>
<reference evidence="6" key="3">
    <citation type="submission" date="2020-06" db="EMBL/GenBank/DDBJ databases">
        <title>REHAB project genomes.</title>
        <authorList>
            <person name="Shaw L.P."/>
        </authorList>
    </citation>
    <scope>NUCLEOTIDE SEQUENCE [LARGE SCALE GENOMIC DNA]</scope>
    <source>
        <strain evidence="6">RHBSTW-00555</strain>
    </source>
</reference>
<name>A0A285AV83_9ENTR</name>
<protein>
    <recommendedName>
        <fullName evidence="2">DUF6708 domain-containing protein</fullName>
    </recommendedName>
</protein>
<keyword evidence="1" id="KW-0812">Transmembrane</keyword>
<dbReference type="Pfam" id="PF20455">
    <property type="entry name" value="DUF6708"/>
    <property type="match status" value="1"/>
</dbReference>
<keyword evidence="1" id="KW-1133">Transmembrane helix</keyword>